<evidence type="ECO:0000256" key="2">
    <source>
        <dbReference type="ARBA" id="ARBA00004241"/>
    </source>
</evidence>
<evidence type="ECO:0000256" key="6">
    <source>
        <dbReference type="ARBA" id="ARBA00023157"/>
    </source>
</evidence>
<proteinExistence type="predicted"/>
<gene>
    <name evidence="10" type="ORF">BBBOND_0305770</name>
</gene>
<accession>A0A061D7Z9</accession>
<evidence type="ECO:0000259" key="9">
    <source>
        <dbReference type="PROSITE" id="PS51701"/>
    </source>
</evidence>
<dbReference type="GeneID" id="24565214"/>
<reference evidence="11" key="1">
    <citation type="journal article" date="2014" name="Nucleic Acids Res.">
        <title>The evolutionary dynamics of variant antigen genes in Babesia reveal a history of genomic innovation underlying host-parasite interaction.</title>
        <authorList>
            <person name="Jackson A.P."/>
            <person name="Otto T.D."/>
            <person name="Darby A."/>
            <person name="Ramaprasad A."/>
            <person name="Xia D."/>
            <person name="Echaide I.E."/>
            <person name="Farber M."/>
            <person name="Gahlot S."/>
            <person name="Gamble J."/>
            <person name="Gupta D."/>
            <person name="Gupta Y."/>
            <person name="Jackson L."/>
            <person name="Malandrin L."/>
            <person name="Malas T.B."/>
            <person name="Moussa E."/>
            <person name="Nair M."/>
            <person name="Reid A.J."/>
            <person name="Sanders M."/>
            <person name="Sharma J."/>
            <person name="Tracey A."/>
            <person name="Quail M.A."/>
            <person name="Weir W."/>
            <person name="Wastling J.M."/>
            <person name="Hall N."/>
            <person name="Willadsen P."/>
            <person name="Lingelbach K."/>
            <person name="Shiels B."/>
            <person name="Tait A."/>
            <person name="Berriman M."/>
            <person name="Allred D.R."/>
            <person name="Pain A."/>
        </authorList>
    </citation>
    <scope>NUCLEOTIDE SEQUENCE [LARGE SCALE GENOMIC DNA]</scope>
    <source>
        <strain evidence="11">Bond</strain>
    </source>
</reference>
<dbReference type="Gene3D" id="2.60.40.2860">
    <property type="match status" value="1"/>
</dbReference>
<feature type="domain" description="6-Cys" evidence="9">
    <location>
        <begin position="834"/>
        <end position="964"/>
    </location>
</feature>
<dbReference type="GO" id="GO:0009986">
    <property type="term" value="C:cell surface"/>
    <property type="evidence" value="ECO:0007669"/>
    <property type="project" value="UniProtKB-SubCell"/>
</dbReference>
<dbReference type="VEuPathDB" id="PiroplasmaDB:BBBOND_0305770"/>
<evidence type="ECO:0000313" key="10">
    <source>
        <dbReference type="EMBL" id="CDR96673.1"/>
    </source>
</evidence>
<dbReference type="PROSITE" id="PS51701">
    <property type="entry name" value="6_CYS"/>
    <property type="match status" value="1"/>
</dbReference>
<comment type="subcellular location">
    <subcellularLocation>
        <location evidence="1">Cell membrane</location>
    </subcellularLocation>
    <subcellularLocation>
        <location evidence="2">Cell surface</location>
    </subcellularLocation>
</comment>
<feature type="signal peptide" evidence="8">
    <location>
        <begin position="1"/>
        <end position="25"/>
    </location>
</feature>
<feature type="chain" id="PRO_5001600676" description="6-Cys domain-containing protein" evidence="8">
    <location>
        <begin position="26"/>
        <end position="964"/>
    </location>
</feature>
<keyword evidence="4 8" id="KW-0732">Signal</keyword>
<dbReference type="GO" id="GO:0005886">
    <property type="term" value="C:plasma membrane"/>
    <property type="evidence" value="ECO:0007669"/>
    <property type="project" value="UniProtKB-SubCell"/>
</dbReference>
<evidence type="ECO:0000256" key="7">
    <source>
        <dbReference type="ARBA" id="ARBA00023180"/>
    </source>
</evidence>
<evidence type="ECO:0000313" key="11">
    <source>
        <dbReference type="Proteomes" id="UP000033188"/>
    </source>
</evidence>
<dbReference type="OrthoDB" id="365660at2759"/>
<dbReference type="InterPro" id="IPR038160">
    <property type="entry name" value="6_CYS_dom_sf"/>
</dbReference>
<organism evidence="10 11">
    <name type="scientific">Babesia bigemina</name>
    <dbReference type="NCBI Taxonomy" id="5866"/>
    <lineage>
        <taxon>Eukaryota</taxon>
        <taxon>Sar</taxon>
        <taxon>Alveolata</taxon>
        <taxon>Apicomplexa</taxon>
        <taxon>Aconoidasida</taxon>
        <taxon>Piroplasmida</taxon>
        <taxon>Babesiidae</taxon>
        <taxon>Babesia</taxon>
    </lineage>
</organism>
<dbReference type="EMBL" id="LK391709">
    <property type="protein sequence ID" value="CDR96673.1"/>
    <property type="molecule type" value="Genomic_DNA"/>
</dbReference>
<dbReference type="KEGG" id="bbig:BBBOND_0305770"/>
<evidence type="ECO:0000256" key="1">
    <source>
        <dbReference type="ARBA" id="ARBA00004236"/>
    </source>
</evidence>
<name>A0A061D7Z9_BABBI</name>
<protein>
    <recommendedName>
        <fullName evidence="9">6-Cys domain-containing protein</fullName>
    </recommendedName>
</protein>
<evidence type="ECO:0000256" key="8">
    <source>
        <dbReference type="SAM" id="SignalP"/>
    </source>
</evidence>
<dbReference type="InterPro" id="IPR010884">
    <property type="entry name" value="6_CYS_dom"/>
</dbReference>
<dbReference type="Pfam" id="PF07422">
    <property type="entry name" value="s48_45"/>
    <property type="match status" value="1"/>
</dbReference>
<sequence length="964" mass="108201">MASCRMNCIFLCCAVAFQFIGFIDATDCSFSQPAELLRDNALVTCNLDIHNFGPTEVACPRRVKHSEYVWHPQPDSNERAFTKTYVVENGIFRSVALSDVLKRETPGFYIHTESNESSRIVNIYLREEDLYAITGRRAIFICGPRDLVLTDTLQRLLDGIDGTIKAQSFPWTPATPLSQEIAKIGSGLGIFYLIRGRKHMPLQGCGNLPSPLFAADHEVTVDPISRETSCVVDPMSEARIGFLCSGRIEPPGCMRSLLDSNGNPMRVPSPYPLLNTSLHKQWVVAKYFTFRSLPPINGECKCIHPKTGRVSARIEVRSKTDYICDIASKILRNRSQPISGPWCSVVLHPGSTLTIKFPINNSNLEAPKEGDPTVTFSQMMSLHEYQTEFQPYNLNTLRQVTSGHDVDTYNEIPYHDALVGDALELDVSQMQRGEVKLKYHVDKPLSLKRGTNAFRYHLTLTSRDEHVLHRIQAIVNISFAFTHFYNMVGCDRGTPSLFNPEKSKRRCSTKSMENGIGSVYECLYYESKDFGWAGIHCGPEEELLPDNCASVGYDLYSNRIMAFPRILRSETSHPIGGFQTFSIGFQDDAIGYACICVDKRGYETSKLILEFKNHTARSYEVERAQRSQTSLSHMLLPWHRTGSSIEGSALPEYLMIHYTPEEAFTLEAGDTLSLYCEMDLGALHIISMRLNRNLNPRKKTLKWFPEQPDEFYYIVEDTPNGSVLVRRSYNDSIATTPGALEVVHRANTNSVRFPELTIRTRRSGILISKDPTNTKYVPMTFVCGNTPKQTDVTIAPGNASTSDASAQPTSNIMRSSTPYVWHVVDIDLETTDPYMQGCGVTYSSTELFKPETPKLYDADGELQFGCQIDIQTAKEAAFYCPAPYVLDPPNCFNQVYVEDEVKNLSEISQSMIASASNHFVILNFDSARIGPGETLRQTPPLECRCVTVKGVTLSTIKVENYYAK</sequence>
<dbReference type="AlphaFoldDB" id="A0A061D7Z9"/>
<evidence type="ECO:0000256" key="4">
    <source>
        <dbReference type="ARBA" id="ARBA00022729"/>
    </source>
</evidence>
<keyword evidence="6" id="KW-1015">Disulfide bond</keyword>
<keyword evidence="11" id="KW-1185">Reference proteome</keyword>
<keyword evidence="5" id="KW-0472">Membrane</keyword>
<evidence type="ECO:0000256" key="5">
    <source>
        <dbReference type="ARBA" id="ARBA00023136"/>
    </source>
</evidence>
<dbReference type="RefSeq" id="XP_012768859.1">
    <property type="nucleotide sequence ID" value="XM_012913405.1"/>
</dbReference>
<dbReference type="Proteomes" id="UP000033188">
    <property type="component" value="Chromosome 3"/>
</dbReference>
<keyword evidence="7" id="KW-0325">Glycoprotein</keyword>
<keyword evidence="3" id="KW-1003">Cell membrane</keyword>
<evidence type="ECO:0000256" key="3">
    <source>
        <dbReference type="ARBA" id="ARBA00022475"/>
    </source>
</evidence>